<keyword evidence="2" id="KW-1185">Reference proteome</keyword>
<dbReference type="EMBL" id="CP098242">
    <property type="protein sequence ID" value="WAW10849.1"/>
    <property type="molecule type" value="Genomic_DNA"/>
</dbReference>
<reference evidence="1" key="1">
    <citation type="journal article" date="2022" name="Front. Microbiol.">
        <title>New perspectives on an old grouping: The genomic and phenotypic variability of Oxalobacter formigenes and the implications for calcium oxalate stone prevention.</title>
        <authorList>
            <person name="Chmiel J.A."/>
            <person name="Carr C."/>
            <person name="Stuivenberg G.A."/>
            <person name="Venema R."/>
            <person name="Chanyi R.M."/>
            <person name="Al K.F."/>
            <person name="Giguere D."/>
            <person name="Say H."/>
            <person name="Akouris P.P."/>
            <person name="Dominguez Romero S.A."/>
            <person name="Kwong A."/>
            <person name="Tai V."/>
            <person name="Koval S.F."/>
            <person name="Razvi H."/>
            <person name="Bjazevic J."/>
            <person name="Burton J.P."/>
        </authorList>
    </citation>
    <scope>NUCLEOTIDE SEQUENCE</scope>
    <source>
        <strain evidence="1">WoOx3</strain>
    </source>
</reference>
<evidence type="ECO:0000313" key="1">
    <source>
        <dbReference type="EMBL" id="WAW10849.1"/>
    </source>
</evidence>
<name>A0A9E9LXU0_9BURK</name>
<gene>
    <name evidence="1" type="ORF">NB640_04170</name>
</gene>
<dbReference type="AlphaFoldDB" id="A0A9E9LXU0"/>
<dbReference type="KEGG" id="ovb:NB640_04170"/>
<dbReference type="Proteomes" id="UP001156215">
    <property type="component" value="Chromosome"/>
</dbReference>
<organism evidence="1 2">
    <name type="scientific">Oxalobacter vibrioformis</name>
    <dbReference type="NCBI Taxonomy" id="933080"/>
    <lineage>
        <taxon>Bacteria</taxon>
        <taxon>Pseudomonadati</taxon>
        <taxon>Pseudomonadota</taxon>
        <taxon>Betaproteobacteria</taxon>
        <taxon>Burkholderiales</taxon>
        <taxon>Oxalobacteraceae</taxon>
        <taxon>Oxalobacter</taxon>
    </lineage>
</organism>
<dbReference type="RefSeq" id="WP_269309915.1">
    <property type="nucleotide sequence ID" value="NZ_CP098242.1"/>
</dbReference>
<sequence length="252" mass="28355">MEQAQAISLLRRILSEIRLPSGAVAFEKFIGLRDVDSKVRDVRHIIESVDGLPKNFVIRFDEDHNFQENSRRVRLEALVGHIRSALTFLEANETIKPKKIITSPPDVSKLTSTLPLLNDVITRRWREAQKCVHVECYTAAVIMMGSILEALLLARAQLDPATAHKSSKAQKDTKTGKDIALQNWSLNVLIEVAVDVGWLKSDRAKFGHALRESRNVVHPWVEITSNANFDNATCRTSWEVLKASVNDLLKSI</sequence>
<evidence type="ECO:0008006" key="3">
    <source>
        <dbReference type="Google" id="ProtNLM"/>
    </source>
</evidence>
<proteinExistence type="predicted"/>
<protein>
    <recommendedName>
        <fullName evidence="3">DUF4145 domain-containing protein</fullName>
    </recommendedName>
</protein>
<evidence type="ECO:0000313" key="2">
    <source>
        <dbReference type="Proteomes" id="UP001156215"/>
    </source>
</evidence>
<accession>A0A9E9LXU0</accession>